<keyword evidence="15" id="KW-1185">Reference proteome</keyword>
<reference evidence="14 15" key="1">
    <citation type="journal article" date="2019" name="Gigascience">
        <title>Whole-genome sequence of the oriental lung fluke Paragonimus westermani.</title>
        <authorList>
            <person name="Oey H."/>
            <person name="Zakrzewski M."/>
            <person name="Narain K."/>
            <person name="Devi K.R."/>
            <person name="Agatsuma T."/>
            <person name="Nawaratna S."/>
            <person name="Gobert G.N."/>
            <person name="Jones M.K."/>
            <person name="Ragan M.A."/>
            <person name="McManus D.P."/>
            <person name="Krause L."/>
        </authorList>
    </citation>
    <scope>NUCLEOTIDE SEQUENCE [LARGE SCALE GENOMIC DNA]</scope>
    <source>
        <strain evidence="14 15">IND2009</strain>
    </source>
</reference>
<evidence type="ECO:0000256" key="10">
    <source>
        <dbReference type="ARBA" id="ARBA00023242"/>
    </source>
</evidence>
<dbReference type="SMART" id="SM00443">
    <property type="entry name" value="G_patch"/>
    <property type="match status" value="1"/>
</dbReference>
<sequence>MFASSCRFTIFRIQIEWKIIFQASIIDSDLEELAQLKSMLLQLTNQIDANPTSSDQAEFIDLRTQLAELVALKEEQVIESKKSSLSRLVQKQPQPPDGGNAVAFIQNLHDQPGVTTATKTVDGLVGRRCSIPGWTSRGKFFYQNAVVCGVVNDDTTAVTEHTARVHILLAHPTQTNDVPCPHFVDNGFCFRGLRCPYSHGKVVCVKVIMICNRSKLQFVSGGVLSPQDSLCAVSEGVSSNTVTACEDDKMAASTFPLGAWEAHTRGIGSRLLLKMGYDGQSGLGRSGEGRILPVSLSLKDFQIVSRKWGRRPTLDRILFSQNDKTTNTIHKQVIGNKVVNCPKGETKETVFSFLNNVMQSPGDSEEAINETENKSLRLDVSSLSSATNVETHLRIQNFHLQKEIGDVLRQIDQAQKSADRNKGRDQLIVKQAKRRLDVLQVKFAKLHESKRACSALIRKQISEKNLRFF</sequence>
<dbReference type="SMART" id="SM00356">
    <property type="entry name" value="ZnF_C3H1"/>
    <property type="match status" value="1"/>
</dbReference>
<keyword evidence="4 11" id="KW-0479">Metal-binding</keyword>
<evidence type="ECO:0000256" key="11">
    <source>
        <dbReference type="PROSITE-ProRule" id="PRU00723"/>
    </source>
</evidence>
<proteinExistence type="predicted"/>
<evidence type="ECO:0000313" key="14">
    <source>
        <dbReference type="EMBL" id="KAA3671382.1"/>
    </source>
</evidence>
<keyword evidence="5 11" id="KW-0863">Zinc-finger</keyword>
<keyword evidence="8" id="KW-0238">DNA-binding</keyword>
<keyword evidence="7" id="KW-0805">Transcription regulation</keyword>
<organism evidence="14 15">
    <name type="scientific">Paragonimus westermani</name>
    <dbReference type="NCBI Taxonomy" id="34504"/>
    <lineage>
        <taxon>Eukaryota</taxon>
        <taxon>Metazoa</taxon>
        <taxon>Spiralia</taxon>
        <taxon>Lophotrochozoa</taxon>
        <taxon>Platyhelminthes</taxon>
        <taxon>Trematoda</taxon>
        <taxon>Digenea</taxon>
        <taxon>Plagiorchiida</taxon>
        <taxon>Troglotremata</taxon>
        <taxon>Troglotrematidae</taxon>
        <taxon>Paragonimus</taxon>
    </lineage>
</organism>
<feature type="zinc finger region" description="C3H1-type" evidence="11">
    <location>
        <begin position="174"/>
        <end position="202"/>
    </location>
</feature>
<protein>
    <recommendedName>
        <fullName evidence="2">Zinc finger CCCH-type with G patch domain-containing protein</fullName>
    </recommendedName>
</protein>
<evidence type="ECO:0000256" key="5">
    <source>
        <dbReference type="ARBA" id="ARBA00022771"/>
    </source>
</evidence>
<evidence type="ECO:0000256" key="3">
    <source>
        <dbReference type="ARBA" id="ARBA00022491"/>
    </source>
</evidence>
<dbReference type="PROSITE" id="PS50174">
    <property type="entry name" value="G_PATCH"/>
    <property type="match status" value="1"/>
</dbReference>
<keyword evidence="10" id="KW-0539">Nucleus</keyword>
<comment type="subcellular location">
    <subcellularLocation>
        <location evidence="1">Nucleus</location>
    </subcellularLocation>
</comment>
<keyword evidence="3" id="KW-0678">Repressor</keyword>
<dbReference type="GO" id="GO:0008270">
    <property type="term" value="F:zinc ion binding"/>
    <property type="evidence" value="ECO:0007669"/>
    <property type="project" value="UniProtKB-KW"/>
</dbReference>
<dbReference type="Pfam" id="PF01585">
    <property type="entry name" value="G-patch"/>
    <property type="match status" value="1"/>
</dbReference>
<dbReference type="InterPro" id="IPR000467">
    <property type="entry name" value="G_patch_dom"/>
</dbReference>
<evidence type="ECO:0000256" key="1">
    <source>
        <dbReference type="ARBA" id="ARBA00004123"/>
    </source>
</evidence>
<evidence type="ECO:0000256" key="4">
    <source>
        <dbReference type="ARBA" id="ARBA00022723"/>
    </source>
</evidence>
<evidence type="ECO:0000256" key="2">
    <source>
        <dbReference type="ARBA" id="ARBA00022414"/>
    </source>
</evidence>
<feature type="domain" description="G-patch" evidence="13">
    <location>
        <begin position="264"/>
        <end position="315"/>
    </location>
</feature>
<dbReference type="Proteomes" id="UP000324629">
    <property type="component" value="Unassembled WGS sequence"/>
</dbReference>
<dbReference type="Gene3D" id="2.30.30.1190">
    <property type="match status" value="1"/>
</dbReference>
<evidence type="ECO:0000313" key="15">
    <source>
        <dbReference type="Proteomes" id="UP000324629"/>
    </source>
</evidence>
<evidence type="ECO:0000256" key="7">
    <source>
        <dbReference type="ARBA" id="ARBA00023015"/>
    </source>
</evidence>
<evidence type="ECO:0000259" key="13">
    <source>
        <dbReference type="PROSITE" id="PS50174"/>
    </source>
</evidence>
<evidence type="ECO:0000256" key="9">
    <source>
        <dbReference type="ARBA" id="ARBA00023163"/>
    </source>
</evidence>
<dbReference type="GO" id="GO:0005634">
    <property type="term" value="C:nucleus"/>
    <property type="evidence" value="ECO:0007669"/>
    <property type="project" value="UniProtKB-SubCell"/>
</dbReference>
<keyword evidence="9" id="KW-0804">Transcription</keyword>
<dbReference type="PROSITE" id="PS50103">
    <property type="entry name" value="ZF_C3H1"/>
    <property type="match status" value="1"/>
</dbReference>
<dbReference type="EMBL" id="QNGE01006565">
    <property type="protein sequence ID" value="KAA3671382.1"/>
    <property type="molecule type" value="Genomic_DNA"/>
</dbReference>
<gene>
    <name evidence="14" type="ORF">DEA37_0006372</name>
</gene>
<dbReference type="AlphaFoldDB" id="A0A5J4N7B2"/>
<feature type="domain" description="C3H1-type" evidence="12">
    <location>
        <begin position="174"/>
        <end position="202"/>
    </location>
</feature>
<dbReference type="InterPro" id="IPR000571">
    <property type="entry name" value="Znf_CCCH"/>
</dbReference>
<name>A0A5J4N7B2_9TREM</name>
<evidence type="ECO:0000256" key="8">
    <source>
        <dbReference type="ARBA" id="ARBA00023125"/>
    </source>
</evidence>
<dbReference type="PANTHER" id="PTHR46297">
    <property type="entry name" value="ZINC FINGER CCCH-TYPE WITH G PATCH DOMAIN-CONTAINING PROTEIN"/>
    <property type="match status" value="1"/>
</dbReference>
<accession>A0A5J4N7B2</accession>
<comment type="caution">
    <text evidence="14">The sequence shown here is derived from an EMBL/GenBank/DDBJ whole genome shotgun (WGS) entry which is preliminary data.</text>
</comment>
<dbReference type="GO" id="GO:0000978">
    <property type="term" value="F:RNA polymerase II cis-regulatory region sequence-specific DNA binding"/>
    <property type="evidence" value="ECO:0007669"/>
    <property type="project" value="TreeGrafter"/>
</dbReference>
<dbReference type="PANTHER" id="PTHR46297:SF1">
    <property type="entry name" value="ZINC FINGER CCCH-TYPE WITH G PATCH DOMAIN-CONTAINING PROTEIN"/>
    <property type="match status" value="1"/>
</dbReference>
<keyword evidence="6 11" id="KW-0862">Zinc</keyword>
<evidence type="ECO:0000259" key="12">
    <source>
        <dbReference type="PROSITE" id="PS50103"/>
    </source>
</evidence>
<dbReference type="GO" id="GO:0001227">
    <property type="term" value="F:DNA-binding transcription repressor activity, RNA polymerase II-specific"/>
    <property type="evidence" value="ECO:0007669"/>
    <property type="project" value="TreeGrafter"/>
</dbReference>
<evidence type="ECO:0000256" key="6">
    <source>
        <dbReference type="ARBA" id="ARBA00022833"/>
    </source>
</evidence>